<dbReference type="Gene3D" id="3.90.550.10">
    <property type="entry name" value="Spore Coat Polysaccharide Biosynthesis Protein SpsA, Chain A"/>
    <property type="match status" value="1"/>
</dbReference>
<dbReference type="RefSeq" id="WP_345029445.1">
    <property type="nucleotide sequence ID" value="NZ_BAABEY010000024.1"/>
</dbReference>
<gene>
    <name evidence="3" type="ORF">GCM10023091_24120</name>
</gene>
<dbReference type="InterPro" id="IPR029044">
    <property type="entry name" value="Nucleotide-diphossugar_trans"/>
</dbReference>
<dbReference type="Pfam" id="PF00535">
    <property type="entry name" value="Glycos_transf_2"/>
    <property type="match status" value="1"/>
</dbReference>
<dbReference type="PANTHER" id="PTHR43179">
    <property type="entry name" value="RHAMNOSYLTRANSFERASE WBBL"/>
    <property type="match status" value="1"/>
</dbReference>
<evidence type="ECO:0000256" key="1">
    <source>
        <dbReference type="SAM" id="Phobius"/>
    </source>
</evidence>
<dbReference type="SUPFAM" id="SSF53448">
    <property type="entry name" value="Nucleotide-diphospho-sugar transferases"/>
    <property type="match status" value="1"/>
</dbReference>
<comment type="caution">
    <text evidence="3">The sequence shown here is derived from an EMBL/GenBank/DDBJ whole genome shotgun (WGS) entry which is preliminary data.</text>
</comment>
<reference evidence="4" key="1">
    <citation type="journal article" date="2019" name="Int. J. Syst. Evol. Microbiol.">
        <title>The Global Catalogue of Microorganisms (GCM) 10K type strain sequencing project: providing services to taxonomists for standard genome sequencing and annotation.</title>
        <authorList>
            <consortium name="The Broad Institute Genomics Platform"/>
            <consortium name="The Broad Institute Genome Sequencing Center for Infectious Disease"/>
            <person name="Wu L."/>
            <person name="Ma J."/>
        </authorList>
    </citation>
    <scope>NUCLEOTIDE SEQUENCE [LARGE SCALE GENOMIC DNA]</scope>
    <source>
        <strain evidence="4">JCM 31920</strain>
    </source>
</reference>
<feature type="domain" description="Glycosyltransferase 2-like" evidence="2">
    <location>
        <begin position="4"/>
        <end position="143"/>
    </location>
</feature>
<organism evidence="3 4">
    <name type="scientific">Ravibacter arvi</name>
    <dbReference type="NCBI Taxonomy" id="2051041"/>
    <lineage>
        <taxon>Bacteria</taxon>
        <taxon>Pseudomonadati</taxon>
        <taxon>Bacteroidota</taxon>
        <taxon>Cytophagia</taxon>
        <taxon>Cytophagales</taxon>
        <taxon>Spirosomataceae</taxon>
        <taxon>Ravibacter</taxon>
    </lineage>
</organism>
<protein>
    <recommendedName>
        <fullName evidence="2">Glycosyltransferase 2-like domain-containing protein</fullName>
    </recommendedName>
</protein>
<proteinExistence type="predicted"/>
<sequence>MEVSIIIVNYRTSDLIIDALETVYEHTKGIRFEVIVVNNETDEKGKRRILERFPEVNWIEMGYNAGFGRANNLGMRHAKGRYFLLLNADTLLIDNVIARCAGRMDADPEIVAAAAYQYDGNRQPMPFYQSFNDFRKSFFIVPPGRFFANLLDRLLPEPVYADPEQRDWLVGAFMMVRKEAFEKTGGFEESFFMYGEDVEWSGRLGRLGKLKLFKDCIFLHLENQNPYRRSRISWINRFSVQMQVANMVWLRKQYGIPYYLLMLVHYLSMIPVVYGWRLVMNLKETGKVGGQYATQHIFRRKTLILVSYFWKTLNYKAHFFKIKPEENVDKLYADT</sequence>
<dbReference type="CDD" id="cd04186">
    <property type="entry name" value="GT_2_like_c"/>
    <property type="match status" value="1"/>
</dbReference>
<feature type="transmembrane region" description="Helical" evidence="1">
    <location>
        <begin position="256"/>
        <end position="276"/>
    </location>
</feature>
<dbReference type="PANTHER" id="PTHR43179:SF7">
    <property type="entry name" value="RHAMNOSYLTRANSFERASE WBBL"/>
    <property type="match status" value="1"/>
</dbReference>
<evidence type="ECO:0000313" key="3">
    <source>
        <dbReference type="EMBL" id="GAA4440450.1"/>
    </source>
</evidence>
<keyword evidence="4" id="KW-1185">Reference proteome</keyword>
<dbReference type="Proteomes" id="UP001501508">
    <property type="component" value="Unassembled WGS sequence"/>
</dbReference>
<keyword evidence="1" id="KW-0472">Membrane</keyword>
<accession>A0ABP8M1N7</accession>
<name>A0ABP8M1N7_9BACT</name>
<dbReference type="InterPro" id="IPR001173">
    <property type="entry name" value="Glyco_trans_2-like"/>
</dbReference>
<keyword evidence="1" id="KW-1133">Transmembrane helix</keyword>
<dbReference type="EMBL" id="BAABEY010000024">
    <property type="protein sequence ID" value="GAA4440450.1"/>
    <property type="molecule type" value="Genomic_DNA"/>
</dbReference>
<evidence type="ECO:0000313" key="4">
    <source>
        <dbReference type="Proteomes" id="UP001501508"/>
    </source>
</evidence>
<keyword evidence="1" id="KW-0812">Transmembrane</keyword>
<evidence type="ECO:0000259" key="2">
    <source>
        <dbReference type="Pfam" id="PF00535"/>
    </source>
</evidence>